<organism evidence="3 4">
    <name type="scientific">Plasmopara halstedii</name>
    <name type="common">Downy mildew of sunflower</name>
    <dbReference type="NCBI Taxonomy" id="4781"/>
    <lineage>
        <taxon>Eukaryota</taxon>
        <taxon>Sar</taxon>
        <taxon>Stramenopiles</taxon>
        <taxon>Oomycota</taxon>
        <taxon>Peronosporomycetes</taxon>
        <taxon>Peronosporales</taxon>
        <taxon>Peronosporaceae</taxon>
        <taxon>Plasmopara</taxon>
    </lineage>
</organism>
<protein>
    <submittedName>
        <fullName evidence="3">Endonuclease/exonuclease/phosphatase</fullName>
    </submittedName>
</protein>
<evidence type="ECO:0000256" key="1">
    <source>
        <dbReference type="SAM" id="MobiDB-lite"/>
    </source>
</evidence>
<dbReference type="OrthoDB" id="168226at2759"/>
<dbReference type="Pfam" id="PF03372">
    <property type="entry name" value="Exo_endo_phos"/>
    <property type="match status" value="1"/>
</dbReference>
<sequence>MDFSQLPPEHNLLLETVGGVDPTPVGEDERKDSCLEEIASAFEKNDQVRAAIRAILGKKDWRPAIKATQNAKGSPREHGAGGVGDHSSGPQEIQVPVEPLLTDFNHLIDDEGRQDRLFQDFQAQAKASRYLRKRTRKSRRGIRRKEMTFGLHTQNSKFWVYEPTQAKGICSWWSPSDGREAGVAIFVSPHAQISNIKPCWEAEWKSHWMAMTMDIRGESALLFSVYAPTNRNQREALVTALGERKLEHDGPVFIGGDFNCTVSPRTDRSYQNRRRMNISHQH</sequence>
<dbReference type="RefSeq" id="XP_024575392.1">
    <property type="nucleotide sequence ID" value="XM_024724524.1"/>
</dbReference>
<keyword evidence="3" id="KW-0255">Endonuclease</keyword>
<dbReference type="GeneID" id="36404143"/>
<keyword evidence="3" id="KW-0540">Nuclease</keyword>
<dbReference type="AlphaFoldDB" id="A0A0P1AEE8"/>
<dbReference type="Gene3D" id="3.60.10.10">
    <property type="entry name" value="Endonuclease/exonuclease/phosphatase"/>
    <property type="match status" value="1"/>
</dbReference>
<dbReference type="InterPro" id="IPR036691">
    <property type="entry name" value="Endo/exonu/phosph_ase_sf"/>
</dbReference>
<evidence type="ECO:0000259" key="2">
    <source>
        <dbReference type="Pfam" id="PF03372"/>
    </source>
</evidence>
<evidence type="ECO:0000313" key="3">
    <source>
        <dbReference type="EMBL" id="CEG39023.1"/>
    </source>
</evidence>
<reference evidence="4" key="1">
    <citation type="submission" date="2014-09" db="EMBL/GenBank/DDBJ databases">
        <authorList>
            <person name="Sharma Rahul"/>
            <person name="Thines Marco"/>
        </authorList>
    </citation>
    <scope>NUCLEOTIDE SEQUENCE [LARGE SCALE GENOMIC DNA]</scope>
</reference>
<feature type="region of interest" description="Disordered" evidence="1">
    <location>
        <begin position="68"/>
        <end position="91"/>
    </location>
</feature>
<keyword evidence="4" id="KW-1185">Reference proteome</keyword>
<evidence type="ECO:0000313" key="4">
    <source>
        <dbReference type="Proteomes" id="UP000054928"/>
    </source>
</evidence>
<feature type="domain" description="Endonuclease/exonuclease/phosphatase" evidence="2">
    <location>
        <begin position="163"/>
        <end position="276"/>
    </location>
</feature>
<name>A0A0P1AEE8_PLAHL</name>
<dbReference type="SUPFAM" id="SSF56219">
    <property type="entry name" value="DNase I-like"/>
    <property type="match status" value="1"/>
</dbReference>
<dbReference type="EMBL" id="CCYD01000349">
    <property type="protein sequence ID" value="CEG39023.1"/>
    <property type="molecule type" value="Genomic_DNA"/>
</dbReference>
<dbReference type="Proteomes" id="UP000054928">
    <property type="component" value="Unassembled WGS sequence"/>
</dbReference>
<dbReference type="InterPro" id="IPR005135">
    <property type="entry name" value="Endo/exonuclease/phosphatase"/>
</dbReference>
<dbReference type="GO" id="GO:0004527">
    <property type="term" value="F:exonuclease activity"/>
    <property type="evidence" value="ECO:0007669"/>
    <property type="project" value="UniProtKB-KW"/>
</dbReference>
<accession>A0A0P1AEE8</accession>
<dbReference type="GO" id="GO:0004519">
    <property type="term" value="F:endonuclease activity"/>
    <property type="evidence" value="ECO:0007669"/>
    <property type="project" value="UniProtKB-KW"/>
</dbReference>
<keyword evidence="3" id="KW-0269">Exonuclease</keyword>
<proteinExistence type="predicted"/>
<keyword evidence="3" id="KW-0378">Hydrolase</keyword>